<evidence type="ECO:0000313" key="3">
    <source>
        <dbReference type="EMBL" id="MDC0747411.1"/>
    </source>
</evidence>
<dbReference type="Pfam" id="PF13472">
    <property type="entry name" value="Lipase_GDSL_2"/>
    <property type="match status" value="1"/>
</dbReference>
<evidence type="ECO:0000256" key="1">
    <source>
        <dbReference type="SAM" id="SignalP"/>
    </source>
</evidence>
<proteinExistence type="predicted"/>
<dbReference type="SUPFAM" id="SSF52266">
    <property type="entry name" value="SGNH hydrolase"/>
    <property type="match status" value="1"/>
</dbReference>
<sequence>MTLSNSLFALTLAFLSCASMGCTVDSMDAAMADDAAFAEGEDAAEADGEDEEVAEAESELGVECKIQPFGDSLTAGIGGLDGYRGHLLVTPPAVGAPIRMSGLSGDWSSPNLWAAGQHLHSGYPGFRIDQLTPWIQTNYVGANVLLVHAGTNDILQGQGHLNAAYDLDIMVRWLIAFNPTARILVAKIIPLMGAYAVLNGEVTAYNAYVDGIVATLKAQGYGKVDVVDMNTGFPTWTLAADGIHPDATGYAWMASRWRNKLNALGCF</sequence>
<dbReference type="RefSeq" id="WP_271925861.1">
    <property type="nucleotide sequence ID" value="NZ_JAQNDO010000001.1"/>
</dbReference>
<dbReference type="InterPro" id="IPR051532">
    <property type="entry name" value="Ester_Hydrolysis_Enzymes"/>
</dbReference>
<dbReference type="InterPro" id="IPR036514">
    <property type="entry name" value="SGNH_hydro_sf"/>
</dbReference>
<feature type="signal peptide" evidence="1">
    <location>
        <begin position="1"/>
        <end position="21"/>
    </location>
</feature>
<organism evidence="3 4">
    <name type="scientific">Polyangium mundeleinium</name>
    <dbReference type="NCBI Taxonomy" id="2995306"/>
    <lineage>
        <taxon>Bacteria</taxon>
        <taxon>Pseudomonadati</taxon>
        <taxon>Myxococcota</taxon>
        <taxon>Polyangia</taxon>
        <taxon>Polyangiales</taxon>
        <taxon>Polyangiaceae</taxon>
        <taxon>Polyangium</taxon>
    </lineage>
</organism>
<dbReference type="EMBL" id="JAQNDO010000001">
    <property type="protein sequence ID" value="MDC0747411.1"/>
    <property type="molecule type" value="Genomic_DNA"/>
</dbReference>
<comment type="caution">
    <text evidence="3">The sequence shown here is derived from an EMBL/GenBank/DDBJ whole genome shotgun (WGS) entry which is preliminary data.</text>
</comment>
<dbReference type="PANTHER" id="PTHR30383:SF5">
    <property type="entry name" value="SGNH HYDROLASE-TYPE ESTERASE DOMAIN-CONTAINING PROTEIN"/>
    <property type="match status" value="1"/>
</dbReference>
<protein>
    <submittedName>
        <fullName evidence="3">GDSL-type esterase/lipase family protein</fullName>
    </submittedName>
</protein>
<accession>A0ABT5EZZ3</accession>
<gene>
    <name evidence="3" type="ORF">POL67_39135</name>
</gene>
<name>A0ABT5EZZ3_9BACT</name>
<dbReference type="PANTHER" id="PTHR30383">
    <property type="entry name" value="THIOESTERASE 1/PROTEASE 1/LYSOPHOSPHOLIPASE L1"/>
    <property type="match status" value="1"/>
</dbReference>
<keyword evidence="4" id="KW-1185">Reference proteome</keyword>
<dbReference type="Proteomes" id="UP001221411">
    <property type="component" value="Unassembled WGS sequence"/>
</dbReference>
<evidence type="ECO:0000259" key="2">
    <source>
        <dbReference type="Pfam" id="PF13472"/>
    </source>
</evidence>
<keyword evidence="1" id="KW-0732">Signal</keyword>
<dbReference type="Gene3D" id="3.40.50.1110">
    <property type="entry name" value="SGNH hydrolase"/>
    <property type="match status" value="1"/>
</dbReference>
<feature type="chain" id="PRO_5046233008" evidence="1">
    <location>
        <begin position="22"/>
        <end position="267"/>
    </location>
</feature>
<dbReference type="InterPro" id="IPR013830">
    <property type="entry name" value="SGNH_hydro"/>
</dbReference>
<feature type="domain" description="SGNH hydrolase-type esterase" evidence="2">
    <location>
        <begin position="69"/>
        <end position="251"/>
    </location>
</feature>
<evidence type="ECO:0000313" key="4">
    <source>
        <dbReference type="Proteomes" id="UP001221411"/>
    </source>
</evidence>
<reference evidence="3 4" key="1">
    <citation type="submission" date="2022-11" db="EMBL/GenBank/DDBJ databases">
        <title>Minimal conservation of predation-associated metabolite biosynthetic gene clusters underscores biosynthetic potential of Myxococcota including descriptions for ten novel species: Archangium lansinium sp. nov., Myxococcus landrumus sp. nov., Nannocystis bai.</title>
        <authorList>
            <person name="Ahearne A."/>
            <person name="Stevens C."/>
            <person name="Dowd S."/>
        </authorList>
    </citation>
    <scope>NUCLEOTIDE SEQUENCE [LARGE SCALE GENOMIC DNA]</scope>
    <source>
        <strain evidence="3 4">RJM3</strain>
    </source>
</reference>